<reference evidence="1 2" key="1">
    <citation type="submission" date="2020-12" db="EMBL/GenBank/DDBJ databases">
        <title>WGS of Thermoactinomyces spp.</title>
        <authorList>
            <person name="Cheng K."/>
        </authorList>
    </citation>
    <scope>NUCLEOTIDE SEQUENCE [LARGE SCALE GENOMIC DNA]</scope>
    <source>
        <strain evidence="2">CICC 10671\DSM 43846</strain>
    </source>
</reference>
<dbReference type="EMBL" id="JAECVW010000002">
    <property type="protein sequence ID" value="MBH8594675.1"/>
    <property type="molecule type" value="Genomic_DNA"/>
</dbReference>
<comment type="caution">
    <text evidence="1">The sequence shown here is derived from an EMBL/GenBank/DDBJ whole genome shotgun (WGS) entry which is preliminary data.</text>
</comment>
<sequence>MSKWELTIFKPGGGKEKIKNPDWKQIKSYLDQVDGDQVGCDYFDTLYLTNPDFGDMTVTGGNEIDGRRLYAVSFFPIEFDYRIQYCLANPEVQTRDEEFEMITTQGVGADYNKEWLVEYDPMIQAFKHFFETGKLDDALIWEDLAHRVLKK</sequence>
<evidence type="ECO:0000313" key="1">
    <source>
        <dbReference type="EMBL" id="MBH8594675.1"/>
    </source>
</evidence>
<accession>A0A8I1DEI1</accession>
<organism evidence="1 2">
    <name type="scientific">Thermoactinomyces intermedius</name>
    <dbReference type="NCBI Taxonomy" id="2024"/>
    <lineage>
        <taxon>Bacteria</taxon>
        <taxon>Bacillati</taxon>
        <taxon>Bacillota</taxon>
        <taxon>Bacilli</taxon>
        <taxon>Bacillales</taxon>
        <taxon>Thermoactinomycetaceae</taxon>
        <taxon>Thermoactinomyces</taxon>
    </lineage>
</organism>
<dbReference type="AlphaFoldDB" id="A0A8I1DEI1"/>
<proteinExistence type="predicted"/>
<evidence type="ECO:0000313" key="2">
    <source>
        <dbReference type="Proteomes" id="UP000633619"/>
    </source>
</evidence>
<gene>
    <name evidence="1" type="ORF">I8U20_04950</name>
</gene>
<protein>
    <submittedName>
        <fullName evidence="1">Uncharacterized protein</fullName>
    </submittedName>
</protein>
<dbReference type="Proteomes" id="UP000633619">
    <property type="component" value="Unassembled WGS sequence"/>
</dbReference>
<keyword evidence="2" id="KW-1185">Reference proteome</keyword>
<name>A0A8I1DEI1_THEIN</name>
<dbReference type="RefSeq" id="WP_037993717.1">
    <property type="nucleotide sequence ID" value="NZ_JACEIR010000004.1"/>
</dbReference>